<dbReference type="AlphaFoldDB" id="A0A9W8Y5J0"/>
<dbReference type="OrthoDB" id="2250022at2759"/>
<keyword evidence="5 6" id="KW-0472">Membrane</keyword>
<evidence type="ECO:0000313" key="8">
    <source>
        <dbReference type="Proteomes" id="UP001140560"/>
    </source>
</evidence>
<evidence type="ECO:0000256" key="4">
    <source>
        <dbReference type="ARBA" id="ARBA00022989"/>
    </source>
</evidence>
<dbReference type="Gene3D" id="1.20.1250.20">
    <property type="entry name" value="MFS general substrate transporter like domains"/>
    <property type="match status" value="1"/>
</dbReference>
<feature type="transmembrane region" description="Helical" evidence="6">
    <location>
        <begin position="21"/>
        <end position="40"/>
    </location>
</feature>
<dbReference type="PANTHER" id="PTHR43791:SF62">
    <property type="entry name" value="MAJOR FACILITATOR SUPERFAMILY (MFS) PROFILE DOMAIN-CONTAINING PROTEIN"/>
    <property type="match status" value="1"/>
</dbReference>
<keyword evidence="2" id="KW-0813">Transport</keyword>
<evidence type="ECO:0000256" key="6">
    <source>
        <dbReference type="SAM" id="Phobius"/>
    </source>
</evidence>
<keyword evidence="3 6" id="KW-0812">Transmembrane</keyword>
<feature type="transmembrane region" description="Helical" evidence="6">
    <location>
        <begin position="46"/>
        <end position="68"/>
    </location>
</feature>
<keyword evidence="4 6" id="KW-1133">Transmembrane helix</keyword>
<feature type="transmembrane region" description="Helical" evidence="6">
    <location>
        <begin position="80"/>
        <end position="99"/>
    </location>
</feature>
<evidence type="ECO:0000256" key="1">
    <source>
        <dbReference type="ARBA" id="ARBA00004141"/>
    </source>
</evidence>
<evidence type="ECO:0000313" key="7">
    <source>
        <dbReference type="EMBL" id="KAJ4366473.1"/>
    </source>
</evidence>
<evidence type="ECO:0000256" key="5">
    <source>
        <dbReference type="ARBA" id="ARBA00023136"/>
    </source>
</evidence>
<dbReference type="InterPro" id="IPR036259">
    <property type="entry name" value="MFS_trans_sf"/>
</dbReference>
<evidence type="ECO:0000256" key="3">
    <source>
        <dbReference type="ARBA" id="ARBA00022692"/>
    </source>
</evidence>
<dbReference type="GO" id="GO:0022857">
    <property type="term" value="F:transmembrane transporter activity"/>
    <property type="evidence" value="ECO:0007669"/>
    <property type="project" value="TreeGrafter"/>
</dbReference>
<name>A0A9W8Y5J0_9PLEO</name>
<comment type="caution">
    <text evidence="7">The sequence shown here is derived from an EMBL/GenBank/DDBJ whole genome shotgun (WGS) entry which is preliminary data.</text>
</comment>
<dbReference type="GO" id="GO:0016020">
    <property type="term" value="C:membrane"/>
    <property type="evidence" value="ECO:0007669"/>
    <property type="project" value="UniProtKB-SubCell"/>
</dbReference>
<dbReference type="PANTHER" id="PTHR43791">
    <property type="entry name" value="PERMEASE-RELATED"/>
    <property type="match status" value="1"/>
</dbReference>
<evidence type="ECO:0000256" key="2">
    <source>
        <dbReference type="ARBA" id="ARBA00022448"/>
    </source>
</evidence>
<reference evidence="7" key="1">
    <citation type="submission" date="2022-10" db="EMBL/GenBank/DDBJ databases">
        <title>Tapping the CABI collections for fungal endophytes: first genome assemblies for Collariella, Neodidymelliopsis, Ascochyta clinopodiicola, Didymella pomorum, Didymosphaeria variabile, Neocosmospora piperis and Neocucurbitaria cava.</title>
        <authorList>
            <person name="Hill R."/>
        </authorList>
    </citation>
    <scope>NUCLEOTIDE SEQUENCE</scope>
    <source>
        <strain evidence="7">IMI 356814</strain>
    </source>
</reference>
<evidence type="ECO:0008006" key="9">
    <source>
        <dbReference type="Google" id="ProtNLM"/>
    </source>
</evidence>
<dbReference type="Proteomes" id="UP001140560">
    <property type="component" value="Unassembled WGS sequence"/>
</dbReference>
<feature type="transmembrane region" description="Helical" evidence="6">
    <location>
        <begin position="111"/>
        <end position="130"/>
    </location>
</feature>
<protein>
    <recommendedName>
        <fullName evidence="9">MFS transporter</fullName>
    </recommendedName>
</protein>
<accession>A0A9W8Y5J0</accession>
<proteinExistence type="predicted"/>
<dbReference type="SUPFAM" id="SSF103473">
    <property type="entry name" value="MFS general substrate transporter"/>
    <property type="match status" value="1"/>
</dbReference>
<gene>
    <name evidence="7" type="ORF">N0V83_008109</name>
</gene>
<keyword evidence="8" id="KW-1185">Reference proteome</keyword>
<sequence length="154" mass="16556">MAGVAGILTGWSSGRMHERTWHITGGLLVAIVGFVIAASTLNTAGRYVACFIFPIGAYSVNSVIIGWASSTLGQTKEKKAVVLAMTNVGGQIGYIYGAYLWPDYDEPRYGIGFGASAAFALCSIACAWIIRMMLIKENQTLKASTNERVNLYGY</sequence>
<comment type="subcellular location">
    <subcellularLocation>
        <location evidence="1">Membrane</location>
        <topology evidence="1">Multi-pass membrane protein</topology>
    </subcellularLocation>
</comment>
<dbReference type="EMBL" id="JAPEUY010000014">
    <property type="protein sequence ID" value="KAJ4366473.1"/>
    <property type="molecule type" value="Genomic_DNA"/>
</dbReference>
<organism evidence="7 8">
    <name type="scientific">Neocucurbitaria cava</name>
    <dbReference type="NCBI Taxonomy" id="798079"/>
    <lineage>
        <taxon>Eukaryota</taxon>
        <taxon>Fungi</taxon>
        <taxon>Dikarya</taxon>
        <taxon>Ascomycota</taxon>
        <taxon>Pezizomycotina</taxon>
        <taxon>Dothideomycetes</taxon>
        <taxon>Pleosporomycetidae</taxon>
        <taxon>Pleosporales</taxon>
        <taxon>Pleosporineae</taxon>
        <taxon>Cucurbitariaceae</taxon>
        <taxon>Neocucurbitaria</taxon>
    </lineage>
</organism>